<keyword evidence="2" id="KW-1185">Reference proteome</keyword>
<sequence length="126" mass="14461">MEDRASQYHREMSAFIMDEIDEGVPAPSKSEPGKLARLSSMQFQELATDVYDELKRRQSPVQDMPFLHVRDHYHPKRNQARQKLATLSRAKFVDLVLDVNEELKRRFSHKLAGPQGYGAPSDAASY</sequence>
<proteinExistence type="predicted"/>
<evidence type="ECO:0000313" key="2">
    <source>
        <dbReference type="Proteomes" id="UP001140087"/>
    </source>
</evidence>
<organism evidence="1 2">
    <name type="scientific">Coemansia helicoidea</name>
    <dbReference type="NCBI Taxonomy" id="1286919"/>
    <lineage>
        <taxon>Eukaryota</taxon>
        <taxon>Fungi</taxon>
        <taxon>Fungi incertae sedis</taxon>
        <taxon>Zoopagomycota</taxon>
        <taxon>Kickxellomycotina</taxon>
        <taxon>Kickxellomycetes</taxon>
        <taxon>Kickxellales</taxon>
        <taxon>Kickxellaceae</taxon>
        <taxon>Coemansia</taxon>
    </lineage>
</organism>
<dbReference type="EMBL" id="JANBUN010003081">
    <property type="protein sequence ID" value="KAJ2792927.1"/>
    <property type="molecule type" value="Genomic_DNA"/>
</dbReference>
<dbReference type="Proteomes" id="UP001140087">
    <property type="component" value="Unassembled WGS sequence"/>
</dbReference>
<evidence type="ECO:0000313" key="1">
    <source>
        <dbReference type="EMBL" id="KAJ2792927.1"/>
    </source>
</evidence>
<protein>
    <submittedName>
        <fullName evidence="1">Component of the polarisome</fullName>
    </submittedName>
</protein>
<gene>
    <name evidence="1" type="primary">SPA2_2</name>
    <name evidence="1" type="ORF">H4R21_006101</name>
</gene>
<reference evidence="1" key="1">
    <citation type="submission" date="2022-07" db="EMBL/GenBank/DDBJ databases">
        <title>Phylogenomic reconstructions and comparative analyses of Kickxellomycotina fungi.</title>
        <authorList>
            <person name="Reynolds N.K."/>
            <person name="Stajich J.E."/>
            <person name="Barry K."/>
            <person name="Grigoriev I.V."/>
            <person name="Crous P."/>
            <person name="Smith M.E."/>
        </authorList>
    </citation>
    <scope>NUCLEOTIDE SEQUENCE</scope>
    <source>
        <strain evidence="1">BCRC 34780</strain>
    </source>
</reference>
<accession>A0ACC1KP84</accession>
<comment type="caution">
    <text evidence="1">The sequence shown here is derived from an EMBL/GenBank/DDBJ whole genome shotgun (WGS) entry which is preliminary data.</text>
</comment>
<feature type="non-terminal residue" evidence="1">
    <location>
        <position position="126"/>
    </location>
</feature>
<name>A0ACC1KP84_9FUNG</name>